<sequence length="319" mass="33101">MNPTELAEAERDRRRARWLFIGWLALSTMLTIGGNLVDAYLGAIDPGVIRSGVRVIPPIQLAIGIAGLMALSSAGMVHRAKRGGWAAVKNAGKFYQFSVVSIFLLVAVTLVLSWAGLLDVAIAGGTKPSLAPLWPISIDAGVVVSTVALAALRPASAADLRAAREVAREAEAARKTTVNREVVEQLVQRVTPPRTSPPPAPPPPPVTPAPVTPAPVTPAPSPPPPPPPPAPVTPAPMISTPPAVSPSSTSTTSRARAEAIAARADMATPIETIEQVLDRLDAGVSQAAIARELGVHAKTVSKISKHDAPTAPRLLASVR</sequence>
<dbReference type="Pfam" id="PF10935">
    <property type="entry name" value="DUF2637"/>
    <property type="match status" value="1"/>
</dbReference>
<keyword evidence="4" id="KW-1185">Reference proteome</keyword>
<gene>
    <name evidence="3" type="ORF">KIH27_03325</name>
</gene>
<dbReference type="RefSeq" id="WP_214091506.1">
    <property type="nucleotide sequence ID" value="NZ_JAHCLR010000004.1"/>
</dbReference>
<reference evidence="3 4" key="1">
    <citation type="submission" date="2021-05" db="EMBL/GenBank/DDBJ databases">
        <title>Mycobacterium acidophilum sp. nov., an extremely acid-tolerant member of the genus Mycobacterium.</title>
        <authorList>
            <person name="Xia J."/>
        </authorList>
    </citation>
    <scope>NUCLEOTIDE SEQUENCE [LARGE SCALE GENOMIC DNA]</scope>
    <source>
        <strain evidence="3 4">M1</strain>
    </source>
</reference>
<name>A0ABS5RG40_9MYCO</name>
<dbReference type="EMBL" id="JAHCLR010000004">
    <property type="protein sequence ID" value="MBS9532614.1"/>
    <property type="molecule type" value="Genomic_DNA"/>
</dbReference>
<dbReference type="InterPro" id="IPR021235">
    <property type="entry name" value="DUF2637"/>
</dbReference>
<feature type="compositionally biased region" description="Pro residues" evidence="1">
    <location>
        <begin position="194"/>
        <end position="234"/>
    </location>
</feature>
<feature type="transmembrane region" description="Helical" evidence="2">
    <location>
        <begin position="55"/>
        <end position="77"/>
    </location>
</feature>
<dbReference type="PRINTS" id="PR01217">
    <property type="entry name" value="PRICHEXTENSN"/>
</dbReference>
<comment type="caution">
    <text evidence="3">The sequence shown here is derived from an EMBL/GenBank/DDBJ whole genome shotgun (WGS) entry which is preliminary data.</text>
</comment>
<feature type="transmembrane region" description="Helical" evidence="2">
    <location>
        <begin position="20"/>
        <end position="43"/>
    </location>
</feature>
<feature type="transmembrane region" description="Helical" evidence="2">
    <location>
        <begin position="97"/>
        <end position="118"/>
    </location>
</feature>
<evidence type="ECO:0000256" key="1">
    <source>
        <dbReference type="SAM" id="MobiDB-lite"/>
    </source>
</evidence>
<feature type="transmembrane region" description="Helical" evidence="2">
    <location>
        <begin position="130"/>
        <end position="152"/>
    </location>
</feature>
<evidence type="ECO:0000313" key="4">
    <source>
        <dbReference type="Proteomes" id="UP001519535"/>
    </source>
</evidence>
<evidence type="ECO:0000256" key="2">
    <source>
        <dbReference type="SAM" id="Phobius"/>
    </source>
</evidence>
<keyword evidence="2" id="KW-1133">Transmembrane helix</keyword>
<keyword evidence="2" id="KW-0812">Transmembrane</keyword>
<organism evidence="3 4">
    <name type="scientific">Mycolicibacter acidiphilus</name>
    <dbReference type="NCBI Taxonomy" id="2835306"/>
    <lineage>
        <taxon>Bacteria</taxon>
        <taxon>Bacillati</taxon>
        <taxon>Actinomycetota</taxon>
        <taxon>Actinomycetes</taxon>
        <taxon>Mycobacteriales</taxon>
        <taxon>Mycobacteriaceae</taxon>
        <taxon>Mycolicibacter</taxon>
    </lineage>
</organism>
<dbReference type="Gene3D" id="1.10.10.60">
    <property type="entry name" value="Homeodomain-like"/>
    <property type="match status" value="1"/>
</dbReference>
<evidence type="ECO:0000313" key="3">
    <source>
        <dbReference type="EMBL" id="MBS9532614.1"/>
    </source>
</evidence>
<feature type="compositionally biased region" description="Low complexity" evidence="1">
    <location>
        <begin position="240"/>
        <end position="256"/>
    </location>
</feature>
<dbReference type="Proteomes" id="UP001519535">
    <property type="component" value="Unassembled WGS sequence"/>
</dbReference>
<feature type="region of interest" description="Disordered" evidence="1">
    <location>
        <begin position="188"/>
        <end position="256"/>
    </location>
</feature>
<proteinExistence type="predicted"/>
<accession>A0ABS5RG40</accession>
<keyword evidence="2" id="KW-0472">Membrane</keyword>
<protein>
    <submittedName>
        <fullName evidence="3">DUF2637 domain-containing protein</fullName>
    </submittedName>
</protein>